<sequence>MHGVGTAAARHLDDLAHVEVRIGRCRTPQRVGLVCQLHEQGIGIRLGVDRDTGDSLVTCCADHTDRDLSSVRDEYLADGHCSSWVPL</sequence>
<name>A0A645BTK0_9ZZZZ</name>
<gene>
    <name evidence="1" type="ORF">SDC9_115589</name>
</gene>
<organism evidence="1">
    <name type="scientific">bioreactor metagenome</name>
    <dbReference type="NCBI Taxonomy" id="1076179"/>
    <lineage>
        <taxon>unclassified sequences</taxon>
        <taxon>metagenomes</taxon>
        <taxon>ecological metagenomes</taxon>
    </lineage>
</organism>
<comment type="caution">
    <text evidence="1">The sequence shown here is derived from an EMBL/GenBank/DDBJ whole genome shotgun (WGS) entry which is preliminary data.</text>
</comment>
<proteinExistence type="predicted"/>
<protein>
    <submittedName>
        <fullName evidence="1">Uncharacterized protein</fullName>
    </submittedName>
</protein>
<reference evidence="1" key="1">
    <citation type="submission" date="2019-08" db="EMBL/GenBank/DDBJ databases">
        <authorList>
            <person name="Kucharzyk K."/>
            <person name="Murdoch R.W."/>
            <person name="Higgins S."/>
            <person name="Loffler F."/>
        </authorList>
    </citation>
    <scope>NUCLEOTIDE SEQUENCE</scope>
</reference>
<dbReference type="AlphaFoldDB" id="A0A645BTK0"/>
<dbReference type="EMBL" id="VSSQ01022380">
    <property type="protein sequence ID" value="MPM68655.1"/>
    <property type="molecule type" value="Genomic_DNA"/>
</dbReference>
<evidence type="ECO:0000313" key="1">
    <source>
        <dbReference type="EMBL" id="MPM68655.1"/>
    </source>
</evidence>
<accession>A0A645BTK0</accession>